<dbReference type="SMART" id="SM00347">
    <property type="entry name" value="HTH_MARR"/>
    <property type="match status" value="1"/>
</dbReference>
<dbReference type="InterPro" id="IPR052526">
    <property type="entry name" value="HTH-type_Bedaq_tolerance"/>
</dbReference>
<dbReference type="PROSITE" id="PS50995">
    <property type="entry name" value="HTH_MARR_2"/>
    <property type="match status" value="1"/>
</dbReference>
<dbReference type="SUPFAM" id="SSF46785">
    <property type="entry name" value="Winged helix' DNA-binding domain"/>
    <property type="match status" value="1"/>
</dbReference>
<dbReference type="Proteomes" id="UP000179145">
    <property type="component" value="Chromosome"/>
</dbReference>
<dbReference type="eggNOG" id="COG1846">
    <property type="taxonomic scope" value="Bacteria"/>
</dbReference>
<dbReference type="Gene3D" id="1.10.10.10">
    <property type="entry name" value="Winged helix-like DNA-binding domain superfamily/Winged helix DNA-binding domain"/>
    <property type="match status" value="1"/>
</dbReference>
<dbReference type="GO" id="GO:0003700">
    <property type="term" value="F:DNA-binding transcription factor activity"/>
    <property type="evidence" value="ECO:0007669"/>
    <property type="project" value="InterPro"/>
</dbReference>
<accession>A0A1D8UV89</accession>
<dbReference type="OrthoDB" id="5974674at2"/>
<organism evidence="2 3">
    <name type="scientific">Kozakia baliensis</name>
    <dbReference type="NCBI Taxonomy" id="153496"/>
    <lineage>
        <taxon>Bacteria</taxon>
        <taxon>Pseudomonadati</taxon>
        <taxon>Pseudomonadota</taxon>
        <taxon>Alphaproteobacteria</taxon>
        <taxon>Acetobacterales</taxon>
        <taxon>Acetobacteraceae</taxon>
        <taxon>Kozakia</taxon>
    </lineage>
</organism>
<proteinExistence type="predicted"/>
<dbReference type="KEGG" id="kba:A0U89_10810"/>
<protein>
    <recommendedName>
        <fullName evidence="1">HTH marR-type domain-containing protein</fullName>
    </recommendedName>
</protein>
<dbReference type="STRING" id="153496.A0U89_10810"/>
<dbReference type="EMBL" id="CP014674">
    <property type="protein sequence ID" value="AOX17553.1"/>
    <property type="molecule type" value="Genomic_DNA"/>
</dbReference>
<dbReference type="InterPro" id="IPR000835">
    <property type="entry name" value="HTH_MarR-typ"/>
</dbReference>
<evidence type="ECO:0000259" key="1">
    <source>
        <dbReference type="PROSITE" id="PS50995"/>
    </source>
</evidence>
<keyword evidence="3" id="KW-1185">Reference proteome</keyword>
<evidence type="ECO:0000313" key="3">
    <source>
        <dbReference type="Proteomes" id="UP000179145"/>
    </source>
</evidence>
<dbReference type="InterPro" id="IPR036388">
    <property type="entry name" value="WH-like_DNA-bd_sf"/>
</dbReference>
<dbReference type="Pfam" id="PF01047">
    <property type="entry name" value="MarR"/>
    <property type="match status" value="1"/>
</dbReference>
<dbReference type="Gene3D" id="1.10.287.100">
    <property type="match status" value="1"/>
</dbReference>
<dbReference type="PANTHER" id="PTHR39515:SF2">
    <property type="entry name" value="HTH-TYPE TRANSCRIPTIONAL REGULATOR RV0880"/>
    <property type="match status" value="1"/>
</dbReference>
<reference evidence="2 3" key="1">
    <citation type="journal article" date="2016" name="Microb. Cell Fact.">
        <title>Dissection of exopolysaccharide biosynthesis in Kozakia baliensis.</title>
        <authorList>
            <person name="Brandt J.U."/>
            <person name="Jakob F."/>
            <person name="Behr J."/>
            <person name="Geissler A.J."/>
            <person name="Vogel R.F."/>
        </authorList>
    </citation>
    <scope>NUCLEOTIDE SEQUENCE [LARGE SCALE GENOMIC DNA]</scope>
    <source>
        <strain evidence="2 3">DSM 14400</strain>
    </source>
</reference>
<sequence length="145" mass="16734">MKAPKPRKIGRLRTQLTLLSRRLRQEAKNDPASWTRMLVLSAIDRLGEDATPSAIGREEDMRSSQVAAILRELEASELIERLADQADRRVTRLRLTPSGEHLLQQSRARRDLWLSEAMMRSLTEDEYRLLLKTGKLLEKLARYSP</sequence>
<gene>
    <name evidence="2" type="ORF">A0U89_10810</name>
</gene>
<feature type="domain" description="HTH marR-type" evidence="1">
    <location>
        <begin position="1"/>
        <end position="139"/>
    </location>
</feature>
<dbReference type="PANTHER" id="PTHR39515">
    <property type="entry name" value="CONSERVED PROTEIN"/>
    <property type="match status" value="1"/>
</dbReference>
<dbReference type="AlphaFoldDB" id="A0A1D8UV89"/>
<name>A0A1D8UV89_9PROT</name>
<evidence type="ECO:0000313" key="2">
    <source>
        <dbReference type="EMBL" id="AOX17553.1"/>
    </source>
</evidence>
<dbReference type="InterPro" id="IPR036390">
    <property type="entry name" value="WH_DNA-bd_sf"/>
</dbReference>
<dbReference type="PRINTS" id="PR00598">
    <property type="entry name" value="HTHMARR"/>
</dbReference>